<reference evidence="3" key="1">
    <citation type="submission" date="2017-11" db="EMBL/GenBank/DDBJ databases">
        <authorList>
            <person name="Lima N.C."/>
            <person name="Parody-Merino A.M."/>
            <person name="Battley P.F."/>
            <person name="Fidler A.E."/>
            <person name="Prosdocimi F."/>
        </authorList>
    </citation>
    <scope>NUCLEOTIDE SEQUENCE [LARGE SCALE GENOMIC DNA]</scope>
</reference>
<dbReference type="AlphaFoldDB" id="A0A2I0TDU9"/>
<keyword evidence="3" id="KW-1185">Reference proteome</keyword>
<accession>A0A2I0TDU9</accession>
<feature type="region of interest" description="Disordered" evidence="1">
    <location>
        <begin position="192"/>
        <end position="228"/>
    </location>
</feature>
<reference evidence="3" key="2">
    <citation type="submission" date="2017-12" db="EMBL/GenBank/DDBJ databases">
        <title>Genome sequence of the Bar-tailed Godwit (Limosa lapponica baueri).</title>
        <authorList>
            <person name="Lima N.C.B."/>
            <person name="Parody-Merino A.M."/>
            <person name="Battley P.F."/>
            <person name="Fidler A.E."/>
            <person name="Prosdocimi F."/>
        </authorList>
    </citation>
    <scope>NUCLEOTIDE SEQUENCE [LARGE SCALE GENOMIC DNA]</scope>
</reference>
<evidence type="ECO:0000256" key="1">
    <source>
        <dbReference type="SAM" id="MobiDB-lite"/>
    </source>
</evidence>
<evidence type="ECO:0000313" key="2">
    <source>
        <dbReference type="EMBL" id="PKU31980.1"/>
    </source>
</evidence>
<protein>
    <recommendedName>
        <fullName evidence="4">Rna-directed dna polymerase from mobile element jockey-like</fullName>
    </recommendedName>
</protein>
<evidence type="ECO:0008006" key="4">
    <source>
        <dbReference type="Google" id="ProtNLM"/>
    </source>
</evidence>
<dbReference type="Proteomes" id="UP000233556">
    <property type="component" value="Unassembled WGS sequence"/>
</dbReference>
<proteinExistence type="predicted"/>
<evidence type="ECO:0000313" key="3">
    <source>
        <dbReference type="Proteomes" id="UP000233556"/>
    </source>
</evidence>
<dbReference type="PANTHER" id="PTHR33332">
    <property type="entry name" value="REVERSE TRANSCRIPTASE DOMAIN-CONTAINING PROTEIN"/>
    <property type="match status" value="1"/>
</dbReference>
<organism evidence="2 3">
    <name type="scientific">Limosa lapponica baueri</name>
    <dbReference type="NCBI Taxonomy" id="1758121"/>
    <lineage>
        <taxon>Eukaryota</taxon>
        <taxon>Metazoa</taxon>
        <taxon>Chordata</taxon>
        <taxon>Craniata</taxon>
        <taxon>Vertebrata</taxon>
        <taxon>Euteleostomi</taxon>
        <taxon>Archelosauria</taxon>
        <taxon>Archosauria</taxon>
        <taxon>Dinosauria</taxon>
        <taxon>Saurischia</taxon>
        <taxon>Theropoda</taxon>
        <taxon>Coelurosauria</taxon>
        <taxon>Aves</taxon>
        <taxon>Neognathae</taxon>
        <taxon>Neoaves</taxon>
        <taxon>Charadriiformes</taxon>
        <taxon>Scolopacidae</taxon>
        <taxon>Limosa</taxon>
    </lineage>
</organism>
<sequence>MDLDKLKKWPHVNLMRFNVAKYKVLHLGQANPQYQYRLGDEGIESSLAKDLGILVDEKLDMSQQWALAAQKANRILGCIKRSMASRSREVTGDSSPLLRSDETIVTNWAKLQRSYVLAVLLDALQGNQDDLFSPMWWNYSYFLPIGFADHLMVFTKDCLELYHSSAWNDKLAMLPEMYEVPTSLSFMGSTISPCPGEDESEKEREVSTPGAMSQLSPLPSPPILSSSDGLPTKGTLVVKVLDKNLPCLLWEPDKKDVGTD</sequence>
<name>A0A2I0TDU9_LIMLA</name>
<feature type="compositionally biased region" description="Low complexity" evidence="1">
    <location>
        <begin position="213"/>
        <end position="228"/>
    </location>
</feature>
<gene>
    <name evidence="2" type="ORF">llap_17717</name>
</gene>
<dbReference type="EMBL" id="KZ511989">
    <property type="protein sequence ID" value="PKU31980.1"/>
    <property type="molecule type" value="Genomic_DNA"/>
</dbReference>